<feature type="region of interest" description="Disordered" evidence="8">
    <location>
        <begin position="1343"/>
        <end position="1366"/>
    </location>
</feature>
<keyword evidence="10" id="KW-1185">Reference proteome</keyword>
<dbReference type="CDD" id="cd16574">
    <property type="entry name" value="RING-HC_Topors"/>
    <property type="match status" value="1"/>
</dbReference>
<evidence type="ECO:0000256" key="4">
    <source>
        <dbReference type="ARBA" id="ARBA00022723"/>
    </source>
</evidence>
<feature type="compositionally biased region" description="Basic residues" evidence="8">
    <location>
        <begin position="618"/>
        <end position="627"/>
    </location>
</feature>
<dbReference type="InterPro" id="IPR058746">
    <property type="entry name" value="Znf_RING-type_Topors"/>
</dbReference>
<dbReference type="Gene3D" id="3.30.40.10">
    <property type="entry name" value="Zinc/RING finger domain, C3HC4 (zinc finger)"/>
    <property type="match status" value="1"/>
</dbReference>
<feature type="region of interest" description="Disordered" evidence="8">
    <location>
        <begin position="1"/>
        <end position="47"/>
    </location>
</feature>
<feature type="region of interest" description="Disordered" evidence="8">
    <location>
        <begin position="1214"/>
        <end position="1242"/>
    </location>
</feature>
<evidence type="ECO:0000259" key="9">
    <source>
        <dbReference type="PROSITE" id="PS50089"/>
    </source>
</evidence>
<keyword evidence="4" id="KW-0479">Metal-binding</keyword>
<protein>
    <recommendedName>
        <fullName evidence="2">RING-type E3 ubiquitin transferase</fullName>
        <ecNumber evidence="2">2.3.2.27</ecNumber>
    </recommendedName>
</protein>
<evidence type="ECO:0000313" key="12">
    <source>
        <dbReference type="RefSeq" id="XP_005105531.1"/>
    </source>
</evidence>
<dbReference type="Pfam" id="PF26084">
    <property type="entry name" value="PWI_Topors"/>
    <property type="match status" value="1"/>
</dbReference>
<feature type="compositionally biased region" description="Low complexity" evidence="8">
    <location>
        <begin position="348"/>
        <end position="358"/>
    </location>
</feature>
<feature type="compositionally biased region" description="Low complexity" evidence="8">
    <location>
        <begin position="693"/>
        <end position="704"/>
    </location>
</feature>
<feature type="compositionally biased region" description="Polar residues" evidence="8">
    <location>
        <begin position="747"/>
        <end position="762"/>
    </location>
</feature>
<evidence type="ECO:0000256" key="2">
    <source>
        <dbReference type="ARBA" id="ARBA00012483"/>
    </source>
</evidence>
<evidence type="ECO:0000313" key="10">
    <source>
        <dbReference type="Proteomes" id="UP000694888"/>
    </source>
</evidence>
<feature type="compositionally biased region" description="Basic and acidic residues" evidence="8">
    <location>
        <begin position="552"/>
        <end position="571"/>
    </location>
</feature>
<feature type="compositionally biased region" description="Polar residues" evidence="8">
    <location>
        <begin position="373"/>
        <end position="383"/>
    </location>
</feature>
<feature type="region of interest" description="Disordered" evidence="8">
    <location>
        <begin position="993"/>
        <end position="1049"/>
    </location>
</feature>
<feature type="region of interest" description="Disordered" evidence="8">
    <location>
        <begin position="1287"/>
        <end position="1324"/>
    </location>
</feature>
<feature type="compositionally biased region" description="Low complexity" evidence="8">
    <location>
        <begin position="770"/>
        <end position="779"/>
    </location>
</feature>
<evidence type="ECO:0000313" key="11">
    <source>
        <dbReference type="RefSeq" id="XP_005105530.1"/>
    </source>
</evidence>
<feature type="compositionally biased region" description="Polar residues" evidence="8">
    <location>
        <begin position="1343"/>
        <end position="1359"/>
    </location>
</feature>
<feature type="compositionally biased region" description="Low complexity" evidence="8">
    <location>
        <begin position="1019"/>
        <end position="1030"/>
    </location>
</feature>
<feature type="compositionally biased region" description="Low complexity" evidence="8">
    <location>
        <begin position="1"/>
        <end position="32"/>
    </location>
</feature>
<feature type="compositionally biased region" description="Basic and acidic residues" evidence="8">
    <location>
        <begin position="1031"/>
        <end position="1041"/>
    </location>
</feature>
<feature type="compositionally biased region" description="Basic residues" evidence="8">
    <location>
        <begin position="466"/>
        <end position="479"/>
    </location>
</feature>
<feature type="region of interest" description="Disordered" evidence="8">
    <location>
        <begin position="348"/>
        <end position="413"/>
    </location>
</feature>
<dbReference type="InterPro" id="IPR018957">
    <property type="entry name" value="Znf_C3HC4_RING-type"/>
</dbReference>
<feature type="domain" description="RING-type" evidence="9">
    <location>
        <begin position="53"/>
        <end position="92"/>
    </location>
</feature>
<keyword evidence="6" id="KW-0862">Zinc</keyword>
<gene>
    <name evidence="11 12" type="primary">LOC101863047</name>
</gene>
<feature type="compositionally biased region" description="Polar residues" evidence="8">
    <location>
        <begin position="1214"/>
        <end position="1223"/>
    </location>
</feature>
<dbReference type="PROSITE" id="PS50089">
    <property type="entry name" value="ZF_RING_2"/>
    <property type="match status" value="1"/>
</dbReference>
<dbReference type="Pfam" id="PF00097">
    <property type="entry name" value="zf-C3HC4"/>
    <property type="match status" value="1"/>
</dbReference>
<name>A0ABM0K001_APLCA</name>
<dbReference type="PANTHER" id="PTHR46077">
    <property type="entry name" value="E3 UBIQUITIN-PROTEIN LIGASE TOPORS"/>
    <property type="match status" value="1"/>
</dbReference>
<feature type="compositionally biased region" description="Low complexity" evidence="8">
    <location>
        <begin position="662"/>
        <end position="673"/>
    </location>
</feature>
<feature type="compositionally biased region" description="Acidic residues" evidence="8">
    <location>
        <begin position="780"/>
        <end position="790"/>
    </location>
</feature>
<comment type="catalytic activity">
    <reaction evidence="1">
        <text>S-ubiquitinyl-[E2 ubiquitin-conjugating enzyme]-L-cysteine + [acceptor protein]-L-lysine = [E2 ubiquitin-conjugating enzyme]-L-cysteine + N(6)-ubiquitinyl-[acceptor protein]-L-lysine.</text>
        <dbReference type="EC" id="2.3.2.27"/>
    </reaction>
</comment>
<keyword evidence="5 7" id="KW-0863">Zinc-finger</keyword>
<feature type="region of interest" description="Disordered" evidence="8">
    <location>
        <begin position="736"/>
        <end position="804"/>
    </location>
</feature>
<dbReference type="Proteomes" id="UP000694888">
    <property type="component" value="Unplaced"/>
</dbReference>
<evidence type="ECO:0000256" key="7">
    <source>
        <dbReference type="PROSITE-ProRule" id="PRU00175"/>
    </source>
</evidence>
<dbReference type="SUPFAM" id="SSF57850">
    <property type="entry name" value="RING/U-box"/>
    <property type="match status" value="1"/>
</dbReference>
<dbReference type="SMART" id="SM00184">
    <property type="entry name" value="RING"/>
    <property type="match status" value="1"/>
</dbReference>
<feature type="compositionally biased region" description="Polar residues" evidence="8">
    <location>
        <begin position="393"/>
        <end position="402"/>
    </location>
</feature>
<dbReference type="PROSITE" id="PS00518">
    <property type="entry name" value="ZF_RING_1"/>
    <property type="match status" value="1"/>
</dbReference>
<keyword evidence="3" id="KW-0808">Transferase</keyword>
<organism evidence="10 12">
    <name type="scientific">Aplysia californica</name>
    <name type="common">California sea hare</name>
    <dbReference type="NCBI Taxonomy" id="6500"/>
    <lineage>
        <taxon>Eukaryota</taxon>
        <taxon>Metazoa</taxon>
        <taxon>Spiralia</taxon>
        <taxon>Lophotrochozoa</taxon>
        <taxon>Mollusca</taxon>
        <taxon>Gastropoda</taxon>
        <taxon>Heterobranchia</taxon>
        <taxon>Euthyneura</taxon>
        <taxon>Tectipleura</taxon>
        <taxon>Aplysiida</taxon>
        <taxon>Aplysioidea</taxon>
        <taxon>Aplysiidae</taxon>
        <taxon>Aplysia</taxon>
    </lineage>
</organism>
<dbReference type="InterPro" id="IPR017907">
    <property type="entry name" value="Znf_RING_CS"/>
</dbReference>
<dbReference type="EC" id="2.3.2.27" evidence="2"/>
<evidence type="ECO:0000256" key="8">
    <source>
        <dbReference type="SAM" id="MobiDB-lite"/>
    </source>
</evidence>
<dbReference type="InterPro" id="IPR001841">
    <property type="entry name" value="Znf_RING"/>
</dbReference>
<sequence length="1610" mass="172348">MPVTRNQSNAAAAQARTGNEAGEGSSSKNEAAGGEGEGSGEGDASRRDSPDNCSICLGPFNNKSFTSSCAHSFCFVCLKQWSKVKAECPLCKQPFTSIFHNIRSNQSYDIYDLPLNPTRQPEYNNFLSYGSFASANPFPFFMPGPSLDADLTLSNFSRFQFRHRRSFHPSSINAEHQYSFQTPLVSPATHVSAATWPRGADDFRREVYRRYLGPPAVVLGTENSNYILTPAMVNASAHRLHRIMPWLTRELRVLVRSHQNVRSAIGIIQPLLTQVMIDSQCFRERVAPYIGHKSQQFIQEFVAFANSAMNVQTYDRKAMYRRRDHTTITFESSSNSSTDDDVVEVTDISPETPSASSTAPPPPPVATRPVPTLSNLLQSSGWDSPTPGPSWESVVTSTQPAGTQEDRVSVSSEGEDAVFVPALHASDSDDSKAGSDIVFVKYDKPWNERSPINLSSDSDGEDGPKVKKKKKSKHKKKRMPSLGSDAEVSKTEKGHKASKSKSKSRDKSVPTSRASGEELEQETSSGVSVSKRRLSASSVDRQKAKKHRKSKDRRDRHSGHDRDRELVDKLFAEAILGGAQPGVSTDADKPSKSSEKSKKKKKHKSRRQEDRSPLHLQTYKKHPSGHKKSTDPKRSGRNPGSHNSGDRGRSRHRSGCAEGDEVSSVSETPLSSSQRGGAYSRDTAVPLNPPQLSSSGFSHSVSSSFQAPYMPMPDTVQHIPLNLWVSTWPSLPVSHTYPPPPPAPQGLCTSPPHNANASSSLAGPSRPAGDSHTISSDSSSDSDDSDDTQDYQDASTESSSSHTQQWIEKNFPCIGASSSQSASATATSSSVATAPTVAQADTCAQSNVAAAQASLNGGQAHNTVLDKSDESLNVDVLSVPSDDEDEDVVICSSASSDNSDNDEDVKVVDVEEGATATVHPNPLSSAATAFVTSFSPQSLAQTSASHPVSMESVYTPQACTSRSASASSRSTSASREVGRFRPFRLYRKNAPTKQPFDRFFPPIGPSSEDESEDFLLRGSSPSSSSAAEQLSSRDSEQKDETVTSGNEPGQILANAVSVSSTVISSVSSPVASTVLSGSPALSSGNFQPSSSSSPQKNASCIEADVDTPRYAQVFTTSESRNTLFSVLPPLQAPNPPPVTSVLSSRLSYLPFSGMQVSSSLSSIMTPALPYRVPQPPPPPPLPIHFPFPPFPPSLPTLSSVLSPLYPALTQTSASTGTTLSTVSKQDHSTIPEAATRTSGDFGEFTATPATIGEETAPASCQPVVSVAEKSSIWNTDGGLFNILAHSESNGNEGAGPGTDALARTRESSRWEDGQDCRPSVASSSRIPVEENEKCVVFDALESTTNGSSPPGSWSVSQMLPSGGDGEADEVDDLNDTGSSVPLMIDEKYEASDLSLNTSSHLSEVNSLGDCQTDGTSKRFAAHEDTADRVLNGNNSCSAPKAVPTDDHIWSSKVPQSVRRAKCSLSSYASHNADQQVENIWDSTSGGTETMANGKEPVELFQSSDALYAPQQLSNEDGRESVGSAAGNHNPTDSYPLHIATDQLGDQHEEHELVDFDRPQSCSEVHNLSLGISDNSLQSLGESSSVLDHSGQTVPQFRDALVSPDVTDEGE</sequence>
<reference evidence="11 12" key="1">
    <citation type="submission" date="2025-05" db="UniProtKB">
        <authorList>
            <consortium name="RefSeq"/>
        </authorList>
    </citation>
    <scope>IDENTIFICATION</scope>
</reference>
<dbReference type="PANTHER" id="PTHR46077:SF5">
    <property type="entry name" value="RING-TYPE DOMAIN-CONTAINING PROTEIN"/>
    <property type="match status" value="1"/>
</dbReference>
<evidence type="ECO:0000256" key="6">
    <source>
        <dbReference type="ARBA" id="ARBA00022833"/>
    </source>
</evidence>
<evidence type="ECO:0000256" key="3">
    <source>
        <dbReference type="ARBA" id="ARBA00022679"/>
    </source>
</evidence>
<feature type="region of interest" description="Disordered" evidence="8">
    <location>
        <begin position="1077"/>
        <end position="1099"/>
    </location>
</feature>
<proteinExistence type="predicted"/>
<evidence type="ECO:0000256" key="1">
    <source>
        <dbReference type="ARBA" id="ARBA00000900"/>
    </source>
</evidence>
<dbReference type="RefSeq" id="XP_005105531.1">
    <property type="nucleotide sequence ID" value="XM_005105474.3"/>
</dbReference>
<feature type="region of interest" description="Disordered" evidence="8">
    <location>
        <begin position="445"/>
        <end position="714"/>
    </location>
</feature>
<dbReference type="GeneID" id="101863047"/>
<accession>A0ABM0K001</accession>
<feature type="compositionally biased region" description="Basic and acidic residues" evidence="8">
    <location>
        <begin position="1302"/>
        <end position="1315"/>
    </location>
</feature>
<feature type="compositionally biased region" description="Basic residues" evidence="8">
    <location>
        <begin position="597"/>
        <end position="606"/>
    </location>
</feature>
<feature type="compositionally biased region" description="Basic and acidic residues" evidence="8">
    <location>
        <begin position="586"/>
        <end position="596"/>
    </location>
</feature>
<dbReference type="InterPro" id="IPR058745">
    <property type="entry name" value="PWI_Topors"/>
</dbReference>
<evidence type="ECO:0000256" key="5">
    <source>
        <dbReference type="ARBA" id="ARBA00022771"/>
    </source>
</evidence>
<dbReference type="InterPro" id="IPR013083">
    <property type="entry name" value="Znf_RING/FYVE/PHD"/>
</dbReference>
<dbReference type="RefSeq" id="XP_005105530.1">
    <property type="nucleotide sequence ID" value="XM_005105473.3"/>
</dbReference>
<feature type="region of interest" description="Disordered" evidence="8">
    <location>
        <begin position="1512"/>
        <end position="1537"/>
    </location>
</feature>